<protein>
    <recommendedName>
        <fullName evidence="2">Tse2 ADP-ribosyltransferase toxin domain-containing protein</fullName>
    </recommendedName>
</protein>
<dbReference type="InterPro" id="IPR041018">
    <property type="entry name" value="ADPRTs_Tse2"/>
</dbReference>
<sequence>NRSAINVIELPNREPIRYSIDTEPSASLPPIFTMSTLIATFRSFPKELFRVNNGPHVSIRPWSPKRRIYDILVKNGRVQPKSLDPSTYRAPNGASMRPNSPYQQHLASELFHGSDVLVYAVPKGMWPSHSDAVNGAGEAMSEEIDRSLQGTRLPDDLLLVHERTDHYSLQPARDMTLDDLNDKATSFFLAHAKLYTRNQWLKAYPAATEFPPFGE</sequence>
<name>A0A2S4KVZ4_9HYPO</name>
<dbReference type="Pfam" id="PF18648">
    <property type="entry name" value="ADPRTs_Tse2"/>
    <property type="match status" value="1"/>
</dbReference>
<evidence type="ECO:0000313" key="4">
    <source>
        <dbReference type="Proteomes" id="UP000237481"/>
    </source>
</evidence>
<reference evidence="3 4" key="1">
    <citation type="submission" date="2018-01" db="EMBL/GenBank/DDBJ databases">
        <title>Harnessing the power of phylogenomics to disentangle the directionality and signatures of interkingdom host jumping in the parasitic fungal genus Tolypocladium.</title>
        <authorList>
            <person name="Quandt C.A."/>
            <person name="Patterson W."/>
            <person name="Spatafora J.W."/>
        </authorList>
    </citation>
    <scope>NUCLEOTIDE SEQUENCE [LARGE SCALE GENOMIC DNA]</scope>
    <source>
        <strain evidence="3 4">NRBC 100945</strain>
    </source>
</reference>
<evidence type="ECO:0000313" key="3">
    <source>
        <dbReference type="EMBL" id="POR34327.1"/>
    </source>
</evidence>
<dbReference type="OrthoDB" id="10266325at2759"/>
<feature type="domain" description="Tse2 ADP-ribosyltransferase toxin" evidence="2">
    <location>
        <begin position="46"/>
        <end position="200"/>
    </location>
</feature>
<evidence type="ECO:0000256" key="1">
    <source>
        <dbReference type="SAM" id="MobiDB-lite"/>
    </source>
</evidence>
<dbReference type="EMBL" id="PKSG01000534">
    <property type="protein sequence ID" value="POR34327.1"/>
    <property type="molecule type" value="Genomic_DNA"/>
</dbReference>
<organism evidence="3 4">
    <name type="scientific">Tolypocladium paradoxum</name>
    <dbReference type="NCBI Taxonomy" id="94208"/>
    <lineage>
        <taxon>Eukaryota</taxon>
        <taxon>Fungi</taxon>
        <taxon>Dikarya</taxon>
        <taxon>Ascomycota</taxon>
        <taxon>Pezizomycotina</taxon>
        <taxon>Sordariomycetes</taxon>
        <taxon>Hypocreomycetidae</taxon>
        <taxon>Hypocreales</taxon>
        <taxon>Ophiocordycipitaceae</taxon>
        <taxon>Tolypocladium</taxon>
    </lineage>
</organism>
<feature type="region of interest" description="Disordered" evidence="1">
    <location>
        <begin position="80"/>
        <end position="100"/>
    </location>
</feature>
<accession>A0A2S4KVZ4</accession>
<evidence type="ECO:0000259" key="2">
    <source>
        <dbReference type="Pfam" id="PF18648"/>
    </source>
</evidence>
<comment type="caution">
    <text evidence="3">The sequence shown here is derived from an EMBL/GenBank/DDBJ whole genome shotgun (WGS) entry which is preliminary data.</text>
</comment>
<dbReference type="Proteomes" id="UP000237481">
    <property type="component" value="Unassembled WGS sequence"/>
</dbReference>
<proteinExistence type="predicted"/>
<feature type="non-terminal residue" evidence="3">
    <location>
        <position position="1"/>
    </location>
</feature>
<gene>
    <name evidence="3" type="ORF">TPAR_05471</name>
</gene>
<dbReference type="AlphaFoldDB" id="A0A2S4KVZ4"/>
<keyword evidence="4" id="KW-1185">Reference proteome</keyword>